<dbReference type="InterPro" id="IPR030395">
    <property type="entry name" value="GP_PDE_dom"/>
</dbReference>
<evidence type="ECO:0000256" key="1">
    <source>
        <dbReference type="ARBA" id="ARBA00022801"/>
    </source>
</evidence>
<dbReference type="AlphaFoldDB" id="A0A5N6UWP3"/>
<reference evidence="3 4" key="1">
    <citation type="submission" date="2019-04" db="EMBL/GenBank/DDBJ databases">
        <title>Friends and foes A comparative genomics study of 23 Aspergillus species from section Flavi.</title>
        <authorList>
            <consortium name="DOE Joint Genome Institute"/>
            <person name="Kjaerbolling I."/>
            <person name="Vesth T."/>
            <person name="Frisvad J.C."/>
            <person name="Nybo J.L."/>
            <person name="Theobald S."/>
            <person name="Kildgaard S."/>
            <person name="Isbrandt T."/>
            <person name="Kuo A."/>
            <person name="Sato A."/>
            <person name="Lyhne E.K."/>
            <person name="Kogle M.E."/>
            <person name="Wiebenga A."/>
            <person name="Kun R.S."/>
            <person name="Lubbers R.J."/>
            <person name="Makela M.R."/>
            <person name="Barry K."/>
            <person name="Chovatia M."/>
            <person name="Clum A."/>
            <person name="Daum C."/>
            <person name="Haridas S."/>
            <person name="He G."/>
            <person name="LaButti K."/>
            <person name="Lipzen A."/>
            <person name="Mondo S."/>
            <person name="Riley R."/>
            <person name="Salamov A."/>
            <person name="Simmons B.A."/>
            <person name="Magnuson J.K."/>
            <person name="Henrissat B."/>
            <person name="Mortensen U.H."/>
            <person name="Larsen T.O."/>
            <person name="Devries R.P."/>
            <person name="Grigoriev I.V."/>
            <person name="Machida M."/>
            <person name="Baker S.E."/>
            <person name="Andersen M.R."/>
        </authorList>
    </citation>
    <scope>NUCLEOTIDE SEQUENCE [LARGE SCALE GENOMIC DNA]</scope>
    <source>
        <strain evidence="3 4">CBS 117626</strain>
    </source>
</reference>
<dbReference type="Pfam" id="PF03009">
    <property type="entry name" value="GDPD"/>
    <property type="match status" value="1"/>
</dbReference>
<sequence length="133" mass="14999">MKYTVDFIRTGFKPNTRGDFIQDSFTIPEELLEELPDSISFNIEIKYTRLHEAIDAGVAPVAIEINTFIDKALDKHFSCGNKKRTIILFSFIPDICKLLAIKQQMYPVVFTTNAGKPPVTDREMKAASIQSAV</sequence>
<evidence type="ECO:0000313" key="3">
    <source>
        <dbReference type="EMBL" id="KAE8163085.1"/>
    </source>
</evidence>
<name>A0A5N6UWP3_ASPTM</name>
<dbReference type="InterPro" id="IPR017946">
    <property type="entry name" value="PLC-like_Pdiesterase_TIM-brl"/>
</dbReference>
<protein>
    <recommendedName>
        <fullName evidence="2">GP-PDE domain-containing protein</fullName>
    </recommendedName>
</protein>
<keyword evidence="4" id="KW-1185">Reference proteome</keyword>
<gene>
    <name evidence="3" type="ORF">BDV40DRAFT_299798</name>
</gene>
<dbReference type="GO" id="GO:0046475">
    <property type="term" value="P:glycerophospholipid catabolic process"/>
    <property type="evidence" value="ECO:0007669"/>
    <property type="project" value="TreeGrafter"/>
</dbReference>
<evidence type="ECO:0000313" key="4">
    <source>
        <dbReference type="Proteomes" id="UP000326950"/>
    </source>
</evidence>
<accession>A0A5N6UWP3</accession>
<dbReference type="PANTHER" id="PTHR22958:SF1">
    <property type="entry name" value="GLYCEROPHOSPHOCHOLINE PHOSPHODIESTERASE GPCPD1"/>
    <property type="match status" value="1"/>
</dbReference>
<keyword evidence="1" id="KW-0378">Hydrolase</keyword>
<dbReference type="SUPFAM" id="SSF51695">
    <property type="entry name" value="PLC-like phosphodiesterases"/>
    <property type="match status" value="1"/>
</dbReference>
<dbReference type="Proteomes" id="UP000326950">
    <property type="component" value="Unassembled WGS sequence"/>
</dbReference>
<dbReference type="PANTHER" id="PTHR22958">
    <property type="entry name" value="GLYCEROPHOSPHORYL DIESTER PHOSPHODIESTERASE"/>
    <property type="match status" value="1"/>
</dbReference>
<dbReference type="Gene3D" id="3.20.20.190">
    <property type="entry name" value="Phosphatidylinositol (PI) phosphodiesterase"/>
    <property type="match status" value="1"/>
</dbReference>
<feature type="domain" description="GP-PDE" evidence="2">
    <location>
        <begin position="1"/>
        <end position="133"/>
    </location>
</feature>
<dbReference type="OrthoDB" id="197419at2759"/>
<proteinExistence type="predicted"/>
<dbReference type="PROSITE" id="PS51704">
    <property type="entry name" value="GP_PDE"/>
    <property type="match status" value="1"/>
</dbReference>
<dbReference type="EMBL" id="ML738621">
    <property type="protein sequence ID" value="KAE8163085.1"/>
    <property type="molecule type" value="Genomic_DNA"/>
</dbReference>
<organism evidence="3 4">
    <name type="scientific">Aspergillus tamarii</name>
    <dbReference type="NCBI Taxonomy" id="41984"/>
    <lineage>
        <taxon>Eukaryota</taxon>
        <taxon>Fungi</taxon>
        <taxon>Dikarya</taxon>
        <taxon>Ascomycota</taxon>
        <taxon>Pezizomycotina</taxon>
        <taxon>Eurotiomycetes</taxon>
        <taxon>Eurotiomycetidae</taxon>
        <taxon>Eurotiales</taxon>
        <taxon>Aspergillaceae</taxon>
        <taxon>Aspergillus</taxon>
        <taxon>Aspergillus subgen. Circumdati</taxon>
    </lineage>
</organism>
<evidence type="ECO:0000259" key="2">
    <source>
        <dbReference type="PROSITE" id="PS51704"/>
    </source>
</evidence>
<dbReference type="GO" id="GO:0047389">
    <property type="term" value="F:glycerophosphocholine phosphodiesterase activity"/>
    <property type="evidence" value="ECO:0007669"/>
    <property type="project" value="TreeGrafter"/>
</dbReference>
<dbReference type="InterPro" id="IPR051578">
    <property type="entry name" value="GDPD"/>
</dbReference>